<accession>A0A2N0NHH4</accession>
<sequence length="409" mass="48195">MSFNFMCGWKQITIETLAKQERPLSVLLEGNLCDIIETTYPFEDILKQEMLWCLLCMKYPNNVKSVNHVKYLNRKILEHPNFRLGATKTFLIHDLPEAEMSPRHVQFLNFWQDMFMNNKIVDIDILPEPKPDGYAMAVSGLDLQFPFSFYFMKQIDNFKTLYEEEISLLRKDRENIDPSTEKLLEQIYENYIKEFTNKVFNSITLLRTSPLEQVSDLYFKDFVNIVCNSEASLKDISVLSYILKCKIGNEKILNPILLHTFWWEHANSTLAACQLVHMCPDIINYTRDLTSENFDDYLVGEVTNTMLRRIIESQETTELQREIKKVLNLCEKISSFIRTESLQLLQICYDLLLTELIQLKPIKEIIKIGETDDKIFSTQFIHEVFEMFRNIEPKQTNKITFAKQSFVMK</sequence>
<dbReference type="VEuPathDB" id="FungiDB:RhiirA1_461228"/>
<reference evidence="1 2" key="2">
    <citation type="submission" date="2017-09" db="EMBL/GenBank/DDBJ databases">
        <title>Extensive intraspecific genome diversity in a model arbuscular mycorrhizal fungus.</title>
        <authorList>
            <person name="Chen E.C."/>
            <person name="Morin E."/>
            <person name="Beaudet D."/>
            <person name="Noel J."/>
            <person name="Ndikumana S."/>
            <person name="Charron P."/>
            <person name="St-Onge C."/>
            <person name="Giorgi J."/>
            <person name="Grigoriev I.V."/>
            <person name="Roux C."/>
            <person name="Martin F.M."/>
            <person name="Corradi N."/>
        </authorList>
    </citation>
    <scope>NUCLEOTIDE SEQUENCE [LARGE SCALE GENOMIC DNA]</scope>
    <source>
        <strain evidence="1 2">A5</strain>
    </source>
</reference>
<gene>
    <name evidence="1" type="ORF">RhiirA5_507749</name>
</gene>
<dbReference type="Proteomes" id="UP000232722">
    <property type="component" value="Unassembled WGS sequence"/>
</dbReference>
<dbReference type="VEuPathDB" id="FungiDB:FUN_006330"/>
<protein>
    <submittedName>
        <fullName evidence="1">Uncharacterized protein</fullName>
    </submittedName>
</protein>
<comment type="caution">
    <text evidence="1">The sequence shown here is derived from an EMBL/GenBank/DDBJ whole genome shotgun (WGS) entry which is preliminary data.</text>
</comment>
<evidence type="ECO:0000313" key="2">
    <source>
        <dbReference type="Proteomes" id="UP000232722"/>
    </source>
</evidence>
<dbReference type="EMBL" id="LLXJ01006754">
    <property type="protein sequence ID" value="PKB94042.1"/>
    <property type="molecule type" value="Genomic_DNA"/>
</dbReference>
<evidence type="ECO:0000313" key="1">
    <source>
        <dbReference type="EMBL" id="PKB94042.1"/>
    </source>
</evidence>
<organism evidence="1 2">
    <name type="scientific">Rhizophagus irregularis</name>
    <dbReference type="NCBI Taxonomy" id="588596"/>
    <lineage>
        <taxon>Eukaryota</taxon>
        <taxon>Fungi</taxon>
        <taxon>Fungi incertae sedis</taxon>
        <taxon>Mucoromycota</taxon>
        <taxon>Glomeromycotina</taxon>
        <taxon>Glomeromycetes</taxon>
        <taxon>Glomerales</taxon>
        <taxon>Glomeraceae</taxon>
        <taxon>Rhizophagus</taxon>
    </lineage>
</organism>
<reference evidence="1 2" key="1">
    <citation type="submission" date="2016-04" db="EMBL/GenBank/DDBJ databases">
        <title>Genome analyses suggest a sexual origin of heterokaryosis in a supposedly ancient asexual fungus.</title>
        <authorList>
            <person name="Ropars J."/>
            <person name="Sedzielewska K."/>
            <person name="Noel J."/>
            <person name="Charron P."/>
            <person name="Farinelli L."/>
            <person name="Marton T."/>
            <person name="Kruger M."/>
            <person name="Pelin A."/>
            <person name="Brachmann A."/>
            <person name="Corradi N."/>
        </authorList>
    </citation>
    <scope>NUCLEOTIDE SEQUENCE [LARGE SCALE GENOMIC DNA]</scope>
    <source>
        <strain evidence="1 2">A5</strain>
    </source>
</reference>
<proteinExistence type="predicted"/>
<name>A0A2N0NHH4_9GLOM</name>
<dbReference type="AlphaFoldDB" id="A0A2N0NHH4"/>
<feature type="non-terminal residue" evidence="1">
    <location>
        <position position="409"/>
    </location>
</feature>